<keyword evidence="2" id="KW-0732">Signal</keyword>
<evidence type="ECO:0000256" key="1">
    <source>
        <dbReference type="ARBA" id="ARBA00006889"/>
    </source>
</evidence>
<dbReference type="Pfam" id="PF08212">
    <property type="entry name" value="Lipocalin_2"/>
    <property type="match status" value="1"/>
</dbReference>
<dbReference type="EMBL" id="BMNE01000008">
    <property type="protein sequence ID" value="GGN94407.1"/>
    <property type="molecule type" value="Genomic_DNA"/>
</dbReference>
<keyword evidence="5" id="KW-1185">Reference proteome</keyword>
<proteinExistence type="inferred from homology"/>
<evidence type="ECO:0000313" key="5">
    <source>
        <dbReference type="Proteomes" id="UP000658127"/>
    </source>
</evidence>
<evidence type="ECO:0000256" key="2">
    <source>
        <dbReference type="PIRNR" id="PIRNR036893"/>
    </source>
</evidence>
<dbReference type="PANTHER" id="PTHR10612">
    <property type="entry name" value="APOLIPOPROTEIN D"/>
    <property type="match status" value="1"/>
</dbReference>
<dbReference type="CDD" id="cd19438">
    <property type="entry name" value="lipocalin_Blc-like"/>
    <property type="match status" value="1"/>
</dbReference>
<gene>
    <name evidence="4" type="ORF">GCM10011610_57350</name>
</gene>
<comment type="caution">
    <text evidence="4">The sequence shown here is derived from an EMBL/GenBank/DDBJ whole genome shotgun (WGS) entry which is preliminary data.</text>
</comment>
<dbReference type="Gene3D" id="2.40.128.20">
    <property type="match status" value="1"/>
</dbReference>
<dbReference type="InterPro" id="IPR047202">
    <property type="entry name" value="Lipocalin_Blc-like_dom"/>
</dbReference>
<organism evidence="4 5">
    <name type="scientific">Nocardia rhizosphaerihabitans</name>
    <dbReference type="NCBI Taxonomy" id="1691570"/>
    <lineage>
        <taxon>Bacteria</taxon>
        <taxon>Bacillati</taxon>
        <taxon>Actinomycetota</taxon>
        <taxon>Actinomycetes</taxon>
        <taxon>Mycobacteriales</taxon>
        <taxon>Nocardiaceae</taxon>
        <taxon>Nocardia</taxon>
    </lineage>
</organism>
<name>A0ABQ2KV61_9NOCA</name>
<dbReference type="InterPro" id="IPR022271">
    <property type="entry name" value="Lipocalin_ApoD"/>
</dbReference>
<dbReference type="PANTHER" id="PTHR10612:SF34">
    <property type="entry name" value="APOLIPOPROTEIN D"/>
    <property type="match status" value="1"/>
</dbReference>
<feature type="chain" id="PRO_5045015067" description="Lipocalin/cytosolic fatty-acid binding domain-containing protein" evidence="2">
    <location>
        <begin position="33"/>
        <end position="201"/>
    </location>
</feature>
<feature type="domain" description="Lipocalin/cytosolic fatty-acid binding" evidence="3">
    <location>
        <begin position="41"/>
        <end position="181"/>
    </location>
</feature>
<dbReference type="SUPFAM" id="SSF50814">
    <property type="entry name" value="Lipocalins"/>
    <property type="match status" value="1"/>
</dbReference>
<accession>A0ABQ2KV61</accession>
<dbReference type="RefSeq" id="WP_373291779.1">
    <property type="nucleotide sequence ID" value="NZ_BMNE01000008.1"/>
</dbReference>
<protein>
    <recommendedName>
        <fullName evidence="3">Lipocalin/cytosolic fatty-acid binding domain-containing protein</fullName>
    </recommendedName>
</protein>
<sequence>MRIARSTAPFRLPLLACAAMAAVTLAPATASAAPPAPVPSLDIERYLGVWHQLAAIPAPFSLDCAGDTTATYTLDDAGDVGVYNRCRTWSGGTNEIRGTATVTDPVTRAQLHVSFPGVPGQDQRTGAPNYIVTALGPDYSWAVVTDPSRLSGFVLSRTPAVDAATWNDIDAAIVATGQNTCVYLTTPTAGGRSDITPLCAR</sequence>
<reference evidence="5" key="1">
    <citation type="journal article" date="2019" name="Int. J. Syst. Evol. Microbiol.">
        <title>The Global Catalogue of Microorganisms (GCM) 10K type strain sequencing project: providing services to taxonomists for standard genome sequencing and annotation.</title>
        <authorList>
            <consortium name="The Broad Institute Genomics Platform"/>
            <consortium name="The Broad Institute Genome Sequencing Center for Infectious Disease"/>
            <person name="Wu L."/>
            <person name="Ma J."/>
        </authorList>
    </citation>
    <scope>NUCLEOTIDE SEQUENCE [LARGE SCALE GENOMIC DNA]</scope>
    <source>
        <strain evidence="5">CGMCC 4.7329</strain>
    </source>
</reference>
<comment type="similarity">
    <text evidence="1 2">Belongs to the calycin superfamily. Lipocalin family.</text>
</comment>
<evidence type="ECO:0000313" key="4">
    <source>
        <dbReference type="EMBL" id="GGN94407.1"/>
    </source>
</evidence>
<dbReference type="PROSITE" id="PS00213">
    <property type="entry name" value="LIPOCALIN"/>
    <property type="match status" value="1"/>
</dbReference>
<dbReference type="InterPro" id="IPR022272">
    <property type="entry name" value="Lipocalin_CS"/>
</dbReference>
<dbReference type="InterPro" id="IPR000566">
    <property type="entry name" value="Lipocln_cytosolic_FA-bd_dom"/>
</dbReference>
<dbReference type="Proteomes" id="UP000658127">
    <property type="component" value="Unassembled WGS sequence"/>
</dbReference>
<dbReference type="InterPro" id="IPR012674">
    <property type="entry name" value="Calycin"/>
</dbReference>
<dbReference type="PIRSF" id="PIRSF036893">
    <property type="entry name" value="Lipocalin_ApoD"/>
    <property type="match status" value="1"/>
</dbReference>
<feature type="signal peptide" evidence="2">
    <location>
        <begin position="1"/>
        <end position="32"/>
    </location>
</feature>
<evidence type="ECO:0000259" key="3">
    <source>
        <dbReference type="Pfam" id="PF08212"/>
    </source>
</evidence>